<dbReference type="EMBL" id="AWVH01000037">
    <property type="protein sequence ID" value="ERJ92299.1"/>
    <property type="molecule type" value="Genomic_DNA"/>
</dbReference>
<dbReference type="SUPFAM" id="SSF56300">
    <property type="entry name" value="Metallo-dependent phosphatases"/>
    <property type="match status" value="1"/>
</dbReference>
<evidence type="ECO:0000256" key="2">
    <source>
        <dbReference type="SAM" id="MobiDB-lite"/>
    </source>
</evidence>
<sequence length="401" mass="45086">MIQSAHTKALAAVFTLLYFFISCRSINPERLTAFPDKAQQSQKGKNTRSELSAPKKKPLNLSFAGDIMAHNVNFRMKNYALIYEDIAPLLKENDVCFANLETPVCETREYQSYPCFNVHAEYVQAAIDAGFNVFSLANNHTNDQGKEGIEGSAAFFAHVRGQKVYSAGLKQPGSAELSYEVIECRGWKILFAAVTQLVNQNAYTSLFDFYPDTKEGTARLIEQIRLLKEKQPCDLFVLSVHTNDSEYVLEISEKRKKQLHELLDAGADIVWANHAHVSKSWESVYDTNGKKTKLIMYGLGNTISGQNPVYNFENPEHPYEYTGTGFIINVTVDSDTSDKQGIIVSAINPVIIATHIDGNYNFIIKRLTADFIASQNAKLSRYYTARLNLMKKIQDIGECKK</sequence>
<dbReference type="Proteomes" id="UP000016649">
    <property type="component" value="Unassembled WGS sequence"/>
</dbReference>
<dbReference type="RefSeq" id="WP_021687661.1">
    <property type="nucleotide sequence ID" value="NZ_KI260569.1"/>
</dbReference>
<evidence type="ECO:0000256" key="1">
    <source>
        <dbReference type="ARBA" id="ARBA00005662"/>
    </source>
</evidence>
<evidence type="ECO:0000259" key="3">
    <source>
        <dbReference type="SMART" id="SM00854"/>
    </source>
</evidence>
<evidence type="ECO:0000313" key="4">
    <source>
        <dbReference type="EMBL" id="ERJ92299.1"/>
    </source>
</evidence>
<dbReference type="SMART" id="SM00854">
    <property type="entry name" value="PGA_cap"/>
    <property type="match status" value="1"/>
</dbReference>
<dbReference type="PANTHER" id="PTHR33393:SF12">
    <property type="entry name" value="CAPSULE BIOSYNTHESIS PROTEIN CAPA"/>
    <property type="match status" value="1"/>
</dbReference>
<dbReference type="InterPro" id="IPR029052">
    <property type="entry name" value="Metallo-depent_PP-like"/>
</dbReference>
<dbReference type="Gene3D" id="3.60.21.10">
    <property type="match status" value="1"/>
</dbReference>
<dbReference type="InterPro" id="IPR019079">
    <property type="entry name" value="Capsule_synth_CapA"/>
</dbReference>
<dbReference type="Pfam" id="PF09587">
    <property type="entry name" value="PGA_cap"/>
    <property type="match status" value="1"/>
</dbReference>
<name>A0ABN0NXM9_TRELE</name>
<dbReference type="PANTHER" id="PTHR33393">
    <property type="entry name" value="POLYGLUTAMINE SYNTHESIS ACCESSORY PROTEIN RV0574C-RELATED"/>
    <property type="match status" value="1"/>
</dbReference>
<reference evidence="4 5" key="1">
    <citation type="submission" date="2013-08" db="EMBL/GenBank/DDBJ databases">
        <authorList>
            <person name="Weinstock G."/>
            <person name="Sodergren E."/>
            <person name="Wylie T."/>
            <person name="Fulton L."/>
            <person name="Fulton R."/>
            <person name="Fronick C."/>
            <person name="O'Laughlin M."/>
            <person name="Godfrey J."/>
            <person name="Miner T."/>
            <person name="Herter B."/>
            <person name="Appelbaum E."/>
            <person name="Cordes M."/>
            <person name="Lek S."/>
            <person name="Wollam A."/>
            <person name="Pepin K.H."/>
            <person name="Palsikar V.B."/>
            <person name="Mitreva M."/>
            <person name="Wilson R.K."/>
        </authorList>
    </citation>
    <scope>NUCLEOTIDE SEQUENCE [LARGE SCALE GENOMIC DNA]</scope>
    <source>
        <strain evidence="4 5">ATCC 700332</strain>
    </source>
</reference>
<comment type="similarity">
    <text evidence="1">Belongs to the CapA family.</text>
</comment>
<feature type="region of interest" description="Disordered" evidence="2">
    <location>
        <begin position="34"/>
        <end position="54"/>
    </location>
</feature>
<keyword evidence="5" id="KW-1185">Reference proteome</keyword>
<organism evidence="4 5">
    <name type="scientific">Treponema lecithinolyticum ATCC 700332</name>
    <dbReference type="NCBI Taxonomy" id="1321815"/>
    <lineage>
        <taxon>Bacteria</taxon>
        <taxon>Pseudomonadati</taxon>
        <taxon>Spirochaetota</taxon>
        <taxon>Spirochaetia</taxon>
        <taxon>Spirochaetales</taxon>
        <taxon>Treponemataceae</taxon>
        <taxon>Treponema</taxon>
    </lineage>
</organism>
<accession>A0ABN0NXM9</accession>
<gene>
    <name evidence="4" type="ORF">HMPREF9193_01457</name>
</gene>
<proteinExistence type="inferred from homology"/>
<protein>
    <submittedName>
        <fullName evidence="4">Bacterial capsule synthesis protein</fullName>
    </submittedName>
</protein>
<comment type="caution">
    <text evidence="4">The sequence shown here is derived from an EMBL/GenBank/DDBJ whole genome shotgun (WGS) entry which is preliminary data.</text>
</comment>
<dbReference type="InterPro" id="IPR052169">
    <property type="entry name" value="CW_Biosynth-Accessory"/>
</dbReference>
<evidence type="ECO:0000313" key="5">
    <source>
        <dbReference type="Proteomes" id="UP000016649"/>
    </source>
</evidence>
<feature type="domain" description="Capsule synthesis protein CapA" evidence="3">
    <location>
        <begin position="60"/>
        <end position="306"/>
    </location>
</feature>